<dbReference type="Proteomes" id="UP000277283">
    <property type="component" value="Segment"/>
</dbReference>
<dbReference type="EMBL" id="JX515788">
    <property type="protein sequence ID" value="AFX59855.1"/>
    <property type="molecule type" value="Genomic_DNA"/>
</dbReference>
<proteinExistence type="predicted"/>
<sequence length="64" mass="7515">MISPSKMSHERWRPGLLSRESLKTIEEYRPLSSLSKVYGEANSLKVYISSLCIKILQNMRWMKL</sequence>
<protein>
    <submittedName>
        <fullName evidence="1">Wsv481</fullName>
    </submittedName>
</protein>
<organism evidence="1 2">
    <name type="scientific">White spot syndrome virus</name>
    <dbReference type="NCBI Taxonomy" id="342409"/>
    <lineage>
        <taxon>Viruses</taxon>
        <taxon>Viruses incertae sedis</taxon>
        <taxon>Naldaviricetes</taxon>
        <taxon>Nimaviridae</taxon>
        <taxon>Whispovirus</taxon>
    </lineage>
</organism>
<reference evidence="2" key="1">
    <citation type="submission" date="2012-08" db="EMBL/GenBank/DDBJ databases">
        <authorList>
            <person name="Choi T.-J."/>
        </authorList>
    </citation>
    <scope>NUCLEOTIDE SEQUENCE [LARGE SCALE GENOMIC DNA]</scope>
    <source>
        <strain evidence="2">K-LV1</strain>
    </source>
</reference>
<accession>K7WKH7</accession>
<evidence type="ECO:0000313" key="2">
    <source>
        <dbReference type="Proteomes" id="UP000277283"/>
    </source>
</evidence>
<evidence type="ECO:0000313" key="1">
    <source>
        <dbReference type="EMBL" id="AFX59855.1"/>
    </source>
</evidence>
<name>K7WKH7_9VIRU</name>
<gene>
    <name evidence="1" type="ORF">wssv_04780</name>
</gene>